<feature type="transmembrane region" description="Helical" evidence="8">
    <location>
        <begin position="19"/>
        <end position="36"/>
    </location>
</feature>
<evidence type="ECO:0000256" key="3">
    <source>
        <dbReference type="ARBA" id="ARBA00022553"/>
    </source>
</evidence>
<dbReference type="SMART" id="SM00387">
    <property type="entry name" value="HATPase_c"/>
    <property type="match status" value="1"/>
</dbReference>
<feature type="coiled-coil region" evidence="7">
    <location>
        <begin position="606"/>
        <end position="633"/>
    </location>
</feature>
<evidence type="ECO:0000259" key="9">
    <source>
        <dbReference type="PROSITE" id="PS50109"/>
    </source>
</evidence>
<dbReference type="InterPro" id="IPR003594">
    <property type="entry name" value="HATPase_dom"/>
</dbReference>
<dbReference type="GO" id="GO:0009927">
    <property type="term" value="F:histidine phosphotransfer kinase activity"/>
    <property type="evidence" value="ECO:0007669"/>
    <property type="project" value="TreeGrafter"/>
</dbReference>
<dbReference type="Gene3D" id="3.30.565.10">
    <property type="entry name" value="Histidine kinase-like ATPase, C-terminal domain"/>
    <property type="match status" value="1"/>
</dbReference>
<dbReference type="SUPFAM" id="SSF47384">
    <property type="entry name" value="Homodimeric domain of signal transducing histidine kinase"/>
    <property type="match status" value="1"/>
</dbReference>
<keyword evidence="8" id="KW-1133">Transmembrane helix</keyword>
<dbReference type="Gene3D" id="3.40.50.2300">
    <property type="match status" value="1"/>
</dbReference>
<keyword evidence="7" id="KW-0175">Coiled coil</keyword>
<gene>
    <name evidence="11" type="ordered locus">FSU_1721</name>
</gene>
<dbReference type="KEGG" id="fsc:FSU_1721"/>
<evidence type="ECO:0000313" key="12">
    <source>
        <dbReference type="Proteomes" id="UP000000517"/>
    </source>
</evidence>
<dbReference type="InterPro" id="IPR004358">
    <property type="entry name" value="Sig_transdc_His_kin-like_C"/>
</dbReference>
<accession>D9SAZ3</accession>
<dbReference type="InterPro" id="IPR005467">
    <property type="entry name" value="His_kinase_dom"/>
</dbReference>
<keyword evidence="3 6" id="KW-0597">Phosphoprotein</keyword>
<dbReference type="Gene3D" id="3.30.450.20">
    <property type="entry name" value="PAS domain"/>
    <property type="match status" value="1"/>
</dbReference>
<evidence type="ECO:0000256" key="5">
    <source>
        <dbReference type="ARBA" id="ARBA00022777"/>
    </source>
</evidence>
<keyword evidence="8" id="KW-0812">Transmembrane</keyword>
<keyword evidence="8" id="KW-0472">Membrane</keyword>
<dbReference type="Pfam" id="PF00512">
    <property type="entry name" value="HisKA"/>
    <property type="match status" value="1"/>
</dbReference>
<name>D9SAZ3_FIBSS</name>
<evidence type="ECO:0000256" key="1">
    <source>
        <dbReference type="ARBA" id="ARBA00000085"/>
    </source>
</evidence>
<dbReference type="Pfam" id="PF02518">
    <property type="entry name" value="HATPase_c"/>
    <property type="match status" value="1"/>
</dbReference>
<protein>
    <recommendedName>
        <fullName evidence="2">histidine kinase</fullName>
        <ecNumber evidence="2">2.7.13.3</ecNumber>
    </recommendedName>
</protein>
<dbReference type="PROSITE" id="PS50110">
    <property type="entry name" value="RESPONSE_REGULATORY"/>
    <property type="match status" value="1"/>
</dbReference>
<dbReference type="SUPFAM" id="SSF52172">
    <property type="entry name" value="CheY-like"/>
    <property type="match status" value="1"/>
</dbReference>
<dbReference type="InterPro" id="IPR001789">
    <property type="entry name" value="Sig_transdc_resp-reg_receiver"/>
</dbReference>
<dbReference type="InterPro" id="IPR003661">
    <property type="entry name" value="HisK_dim/P_dom"/>
</dbReference>
<feature type="domain" description="Histidine kinase" evidence="9">
    <location>
        <begin position="643"/>
        <end position="866"/>
    </location>
</feature>
<dbReference type="InterPro" id="IPR036890">
    <property type="entry name" value="HATPase_C_sf"/>
</dbReference>
<dbReference type="EMBL" id="CP002158">
    <property type="protein sequence ID" value="ADL24949.1"/>
    <property type="molecule type" value="Genomic_DNA"/>
</dbReference>
<dbReference type="CDD" id="cd17546">
    <property type="entry name" value="REC_hyHK_CKI1_RcsC-like"/>
    <property type="match status" value="1"/>
</dbReference>
<evidence type="ECO:0000313" key="11">
    <source>
        <dbReference type="EMBL" id="ADL24949.1"/>
    </source>
</evidence>
<dbReference type="SMART" id="SM00448">
    <property type="entry name" value="REC"/>
    <property type="match status" value="1"/>
</dbReference>
<dbReference type="AlphaFoldDB" id="D9SAZ3"/>
<evidence type="ECO:0000256" key="8">
    <source>
        <dbReference type="SAM" id="Phobius"/>
    </source>
</evidence>
<feature type="modified residue" description="4-aspartylphosphate" evidence="6">
    <location>
        <position position="939"/>
    </location>
</feature>
<dbReference type="SMART" id="SM00388">
    <property type="entry name" value="HisKA"/>
    <property type="match status" value="1"/>
</dbReference>
<dbReference type="Gene3D" id="1.10.287.130">
    <property type="match status" value="1"/>
</dbReference>
<reference evidence="12" key="1">
    <citation type="submission" date="2010-08" db="EMBL/GenBank/DDBJ databases">
        <title>Complete sequence of Fibrobacter succinogenes subsp. succinogenes S85.</title>
        <authorList>
            <person name="Durkin A.S."/>
            <person name="Nelson K.E."/>
            <person name="Morrison M."/>
            <person name="Forsberg C.W."/>
            <person name="Wilson D.B."/>
            <person name="Russell J.B."/>
            <person name="Cann I.K.O."/>
            <person name="Mackie R.I."/>
            <person name="White B.A."/>
        </authorList>
    </citation>
    <scope>NUCLEOTIDE SEQUENCE [LARGE SCALE GENOMIC DNA]</scope>
    <source>
        <strain evidence="12">ATCC 19169 / S85</strain>
    </source>
</reference>
<feature type="transmembrane region" description="Helical" evidence="8">
    <location>
        <begin position="292"/>
        <end position="311"/>
    </location>
</feature>
<organism evidence="11 12">
    <name type="scientific">Fibrobacter succinogenes (strain ATCC 19169 / S85)</name>
    <dbReference type="NCBI Taxonomy" id="59374"/>
    <lineage>
        <taxon>Bacteria</taxon>
        <taxon>Pseudomonadati</taxon>
        <taxon>Fibrobacterota</taxon>
        <taxon>Fibrobacteria</taxon>
        <taxon>Fibrobacterales</taxon>
        <taxon>Fibrobacteraceae</taxon>
        <taxon>Fibrobacter</taxon>
    </lineage>
</organism>
<dbReference type="EC" id="2.7.13.3" evidence="2"/>
<evidence type="ECO:0000259" key="10">
    <source>
        <dbReference type="PROSITE" id="PS50110"/>
    </source>
</evidence>
<evidence type="ECO:0000256" key="4">
    <source>
        <dbReference type="ARBA" id="ARBA00022679"/>
    </source>
</evidence>
<evidence type="ECO:0000256" key="6">
    <source>
        <dbReference type="PROSITE-ProRule" id="PRU00169"/>
    </source>
</evidence>
<dbReference type="PANTHER" id="PTHR43047">
    <property type="entry name" value="TWO-COMPONENT HISTIDINE PROTEIN KINASE"/>
    <property type="match status" value="1"/>
</dbReference>
<dbReference type="RefSeq" id="WP_014545975.1">
    <property type="nucleotide sequence ID" value="NC_017448.1"/>
</dbReference>
<sequence length="1008" mass="114115">MIKNIDGIHSEKVIHRDHLVFAVILVVLTVAAFLFISQKVLKIVENGCFSRLQENAEVASSEFVMNNLHYGGTLQFVADALKDRDDYSTDSLQTKLNDMQPFLRDQKISLLLPGDTVIMPDGVVTASSPMGLSYEEESSLESHVKVKLESDKQEEKLLFHFVPVKSHGRTVAVVFWSFGLEAIHQYLRNDKRFNRNMFLYVVNRDDGRFITDSKHDSLKGIRDYLNEMDNENGLFSAIVDSILAGKTGRACVENYWEEVNCFFYKPMAVNHWSVVISSPEKVAMAAVHKVRFILLCFGIAVLLFCGAYFVLLCRVAVRSFAGESDRMQQDDVGKVRYMQMKLLGLLSKNFIHIYYVNPESGSYVVYPSAMNDLYKEILSRFDCNVSLYDIMNNDELTKIHKDDLELCHSVFNKEAFLEMMGSNESRKVVDMRWFINGNWVWLRHTLIGLADGKGGGYVLIGVEDVNDEKVAIEAERERLSVIKGLSEDFTLVSFINPSTREDHLYYVKKNNWADNPNWKKVGNFEDRLKLIANTLVHPDDRKMFLEMTSREVVNEKLSKKNAYYVNYRMVIGSAVEYWQLKFVIAGKAADAQKQIVAGFISVDESTRLQLEQKEQLETQAEALKQALSAAQAANSAKKEFLNSISHEIRTPLNAVIGLTSIASTHLGDAERVKDCLVKIDQSSDRLLSIINDILDMSRIESGKFDLKEAPMHLFELVHEVERDIRNDLQAKDLKFELDCVDINDDEVVCDRERLRQALLKVLSNAIKFTKEGGSISMSVKETPLTKSSYAAYEFRIKDNGIGMSEEFLKTVYEPFARESTVSRDVRGMGLGLAITKNSVEMMGGQIEIASRLHVGTEVTMTFEFKLVQSKKNDESNAVVNSGFAGKKILLVEDNILNREIAMEILQDNGFIVTAVEDGDIAVKMLSKAETRPFDVVLMDVRMPVMDGYEATKRIRALKNKDVAEIPIIAMTANAFDEDCRASFEVGMNEHIAKPVSIEKLKDVLTMFL</sequence>
<dbReference type="HOGENOM" id="CLU_000445_114_21_0"/>
<dbReference type="GO" id="GO:0005886">
    <property type="term" value="C:plasma membrane"/>
    <property type="evidence" value="ECO:0007669"/>
    <property type="project" value="TreeGrafter"/>
</dbReference>
<dbReference type="GO" id="GO:0000155">
    <property type="term" value="F:phosphorelay sensor kinase activity"/>
    <property type="evidence" value="ECO:0007669"/>
    <property type="project" value="InterPro"/>
</dbReference>
<keyword evidence="5 11" id="KW-0418">Kinase</keyword>
<dbReference type="SUPFAM" id="SSF55874">
    <property type="entry name" value="ATPase domain of HSP90 chaperone/DNA topoisomerase II/histidine kinase"/>
    <property type="match status" value="1"/>
</dbReference>
<dbReference type="PATRIC" id="fig|59374.8.peg.1661"/>
<dbReference type="STRING" id="59374.FSU_1721"/>
<proteinExistence type="predicted"/>
<dbReference type="PROSITE" id="PS50109">
    <property type="entry name" value="HIS_KIN"/>
    <property type="match status" value="1"/>
</dbReference>
<comment type="catalytic activity">
    <reaction evidence="1">
        <text>ATP + protein L-histidine = ADP + protein N-phospho-L-histidine.</text>
        <dbReference type="EC" id="2.7.13.3"/>
    </reaction>
</comment>
<dbReference type="InterPro" id="IPR036097">
    <property type="entry name" value="HisK_dim/P_sf"/>
</dbReference>
<keyword evidence="4" id="KW-0808">Transferase</keyword>
<dbReference type="InterPro" id="IPR011006">
    <property type="entry name" value="CheY-like_superfamily"/>
</dbReference>
<feature type="domain" description="Response regulatory" evidence="10">
    <location>
        <begin position="887"/>
        <end position="1008"/>
    </location>
</feature>
<dbReference type="Pfam" id="PF00072">
    <property type="entry name" value="Response_reg"/>
    <property type="match status" value="1"/>
</dbReference>
<evidence type="ECO:0000256" key="7">
    <source>
        <dbReference type="SAM" id="Coils"/>
    </source>
</evidence>
<dbReference type="PANTHER" id="PTHR43047:SF66">
    <property type="entry name" value="HISKA"/>
    <property type="match status" value="1"/>
</dbReference>
<dbReference type="OrthoDB" id="9796305at2"/>
<dbReference type="Proteomes" id="UP000000517">
    <property type="component" value="Chromosome"/>
</dbReference>
<dbReference type="CDD" id="cd00082">
    <property type="entry name" value="HisKA"/>
    <property type="match status" value="1"/>
</dbReference>
<evidence type="ECO:0000256" key="2">
    <source>
        <dbReference type="ARBA" id="ARBA00012438"/>
    </source>
</evidence>
<dbReference type="PRINTS" id="PR00344">
    <property type="entry name" value="BCTRLSENSOR"/>
</dbReference>